<reference evidence="8 9" key="1">
    <citation type="submission" date="2019-03" db="EMBL/GenBank/DDBJ databases">
        <title>Luteimonas zhaokaii sp.nov., isolated from the rectal contents of Plateau pika in Yushu, Qinghai Province, China.</title>
        <authorList>
            <person name="Zhang G."/>
        </authorList>
    </citation>
    <scope>NUCLEOTIDE SEQUENCE [LARGE SCALE GENOMIC DNA]</scope>
    <source>
        <strain evidence="8 9">THG-MD21</strain>
    </source>
</reference>
<dbReference type="Pfam" id="PF25967">
    <property type="entry name" value="RND-MFP_C"/>
    <property type="match status" value="1"/>
</dbReference>
<protein>
    <submittedName>
        <fullName evidence="8">Efflux RND transporter periplasmic adaptor subunit</fullName>
    </submittedName>
</protein>
<feature type="domain" description="Multidrug resistance protein MdtA-like C-terminal permuted SH3" evidence="7">
    <location>
        <begin position="307"/>
        <end position="367"/>
    </location>
</feature>
<dbReference type="GO" id="GO:0046677">
    <property type="term" value="P:response to antibiotic"/>
    <property type="evidence" value="ECO:0007669"/>
    <property type="project" value="TreeGrafter"/>
</dbReference>
<dbReference type="PANTHER" id="PTHR30158">
    <property type="entry name" value="ACRA/E-RELATED COMPONENT OF DRUG EFFLUX TRANSPORTER"/>
    <property type="match status" value="1"/>
</dbReference>
<dbReference type="AlphaFoldDB" id="A0A4R5U9N8"/>
<dbReference type="InterPro" id="IPR058626">
    <property type="entry name" value="MdtA-like_b-barrel"/>
</dbReference>
<dbReference type="InterPro" id="IPR058625">
    <property type="entry name" value="MdtA-like_BSH"/>
</dbReference>
<feature type="signal peptide" evidence="3">
    <location>
        <begin position="1"/>
        <end position="28"/>
    </location>
</feature>
<accession>A0A4R5U9N8</accession>
<name>A0A4R5U9N8_9GAMM</name>
<dbReference type="InterPro" id="IPR058627">
    <property type="entry name" value="MdtA-like_C"/>
</dbReference>
<dbReference type="NCBIfam" id="TIGR01730">
    <property type="entry name" value="RND_mfp"/>
    <property type="match status" value="1"/>
</dbReference>
<evidence type="ECO:0000256" key="2">
    <source>
        <dbReference type="ARBA" id="ARBA00009477"/>
    </source>
</evidence>
<dbReference type="Gene3D" id="1.10.287.470">
    <property type="entry name" value="Helix hairpin bin"/>
    <property type="match status" value="1"/>
</dbReference>
<keyword evidence="9" id="KW-1185">Reference proteome</keyword>
<feature type="domain" description="Multidrug resistance protein MdtA-like barrel-sandwich hybrid" evidence="5">
    <location>
        <begin position="70"/>
        <end position="207"/>
    </location>
</feature>
<dbReference type="GO" id="GO:0022857">
    <property type="term" value="F:transmembrane transporter activity"/>
    <property type="evidence" value="ECO:0007669"/>
    <property type="project" value="InterPro"/>
</dbReference>
<sequence>MIRSTLTPRAWRALAATGLAAAVALAVAGCDSRAQDSAMPPPPEVGVAAVLSEPVQDWNDATGRVSAVESVELRPRVSGYVQRVAYAEGDEVEQGDLLFVIDPRPYRAALQRAEAELARARADAQLATTRHTRAQSLVEASAISRDDFEARTAGRAEADAAVRAAQAAVETARLDLSFTEVRAPVAGRAGRAMLTTGNLAQADSSLLTTVVSQDPVHVYFETDERTFLRHQAMARAGTRSNGQNAVRVGLADETGYPHAGTVDFLDNQVDPTTGTVRARAVLPNPDRRFTPGLFARVQLEGAAARPAILIDDKAVITDQDRKFVYVVGEGNTAQRRDIVPGRIVEGLRVVESGLAAGDRVIVNGVQKVFMPGMPVAPAEVAMRGGKPVDKAVATR</sequence>
<evidence type="ECO:0000259" key="7">
    <source>
        <dbReference type="Pfam" id="PF25967"/>
    </source>
</evidence>
<feature type="domain" description="Multidrug resistance protein MdtA-like alpha-helical hairpin" evidence="4">
    <location>
        <begin position="110"/>
        <end position="179"/>
    </location>
</feature>
<evidence type="ECO:0000256" key="1">
    <source>
        <dbReference type="ARBA" id="ARBA00004519"/>
    </source>
</evidence>
<dbReference type="PANTHER" id="PTHR30158:SF26">
    <property type="entry name" value="RESISTANCE-NODULATION-CELL DIVISION (RND) MULTIDRUG EFFLUX MEMBRANE FUSION PROTEIN MEXE"/>
    <property type="match status" value="1"/>
</dbReference>
<dbReference type="Proteomes" id="UP000295543">
    <property type="component" value="Unassembled WGS sequence"/>
</dbReference>
<dbReference type="EMBL" id="SMTG01000004">
    <property type="protein sequence ID" value="TDK30992.1"/>
    <property type="molecule type" value="Genomic_DNA"/>
</dbReference>
<evidence type="ECO:0000256" key="3">
    <source>
        <dbReference type="SAM" id="SignalP"/>
    </source>
</evidence>
<proteinExistence type="inferred from homology"/>
<dbReference type="OrthoDB" id="9816569at2"/>
<dbReference type="Pfam" id="PF25876">
    <property type="entry name" value="HH_MFP_RND"/>
    <property type="match status" value="1"/>
</dbReference>
<comment type="caution">
    <text evidence="8">The sequence shown here is derived from an EMBL/GenBank/DDBJ whole genome shotgun (WGS) entry which is preliminary data.</text>
</comment>
<comment type="subcellular location">
    <subcellularLocation>
        <location evidence="1">Cell inner membrane</location>
        <topology evidence="1">Lipid-anchor</topology>
    </subcellularLocation>
</comment>
<evidence type="ECO:0000259" key="5">
    <source>
        <dbReference type="Pfam" id="PF25917"/>
    </source>
</evidence>
<dbReference type="Gene3D" id="2.40.30.170">
    <property type="match status" value="1"/>
</dbReference>
<dbReference type="Gene3D" id="2.40.50.100">
    <property type="match status" value="1"/>
</dbReference>
<dbReference type="InterPro" id="IPR006143">
    <property type="entry name" value="RND_pump_MFP"/>
</dbReference>
<dbReference type="SUPFAM" id="SSF111369">
    <property type="entry name" value="HlyD-like secretion proteins"/>
    <property type="match status" value="1"/>
</dbReference>
<evidence type="ECO:0000259" key="6">
    <source>
        <dbReference type="Pfam" id="PF25944"/>
    </source>
</evidence>
<evidence type="ECO:0000313" key="8">
    <source>
        <dbReference type="EMBL" id="TDK30992.1"/>
    </source>
</evidence>
<dbReference type="Pfam" id="PF25917">
    <property type="entry name" value="BSH_RND"/>
    <property type="match status" value="1"/>
</dbReference>
<dbReference type="InterPro" id="IPR058624">
    <property type="entry name" value="MdtA-like_HH"/>
</dbReference>
<dbReference type="PROSITE" id="PS51257">
    <property type="entry name" value="PROKAR_LIPOPROTEIN"/>
    <property type="match status" value="1"/>
</dbReference>
<dbReference type="RefSeq" id="WP_133394044.1">
    <property type="nucleotide sequence ID" value="NZ_SMTG01000004.1"/>
</dbReference>
<organism evidence="8 9">
    <name type="scientific">Luteimonas terrae</name>
    <dbReference type="NCBI Taxonomy" id="1530191"/>
    <lineage>
        <taxon>Bacteria</taxon>
        <taxon>Pseudomonadati</taxon>
        <taxon>Pseudomonadota</taxon>
        <taxon>Gammaproteobacteria</taxon>
        <taxon>Lysobacterales</taxon>
        <taxon>Lysobacteraceae</taxon>
        <taxon>Luteimonas</taxon>
    </lineage>
</organism>
<dbReference type="FunFam" id="2.40.420.20:FF:000001">
    <property type="entry name" value="Efflux RND transporter periplasmic adaptor subunit"/>
    <property type="match status" value="1"/>
</dbReference>
<feature type="chain" id="PRO_5020985660" evidence="3">
    <location>
        <begin position="29"/>
        <end position="395"/>
    </location>
</feature>
<dbReference type="Gene3D" id="2.40.420.20">
    <property type="match status" value="1"/>
</dbReference>
<gene>
    <name evidence="8" type="ORF">E2F49_11705</name>
</gene>
<dbReference type="Pfam" id="PF25944">
    <property type="entry name" value="Beta-barrel_RND"/>
    <property type="match status" value="1"/>
</dbReference>
<evidence type="ECO:0000313" key="9">
    <source>
        <dbReference type="Proteomes" id="UP000295543"/>
    </source>
</evidence>
<keyword evidence="3" id="KW-0732">Signal</keyword>
<comment type="similarity">
    <text evidence="2">Belongs to the membrane fusion protein (MFP) (TC 8.A.1) family.</text>
</comment>
<dbReference type="GO" id="GO:0005886">
    <property type="term" value="C:plasma membrane"/>
    <property type="evidence" value="ECO:0007669"/>
    <property type="project" value="UniProtKB-SubCell"/>
</dbReference>
<evidence type="ECO:0000259" key="4">
    <source>
        <dbReference type="Pfam" id="PF25876"/>
    </source>
</evidence>
<feature type="domain" description="Multidrug resistance protein MdtA-like beta-barrel" evidence="6">
    <location>
        <begin position="215"/>
        <end position="300"/>
    </location>
</feature>